<evidence type="ECO:0000313" key="3">
    <source>
        <dbReference type="Proteomes" id="UP000824120"/>
    </source>
</evidence>
<comment type="caution">
    <text evidence="2">The sequence shown here is derived from an EMBL/GenBank/DDBJ whole genome shotgun (WGS) entry which is preliminary data.</text>
</comment>
<feature type="region of interest" description="Disordered" evidence="1">
    <location>
        <begin position="83"/>
        <end position="121"/>
    </location>
</feature>
<evidence type="ECO:0000256" key="1">
    <source>
        <dbReference type="SAM" id="MobiDB-lite"/>
    </source>
</evidence>
<dbReference type="Proteomes" id="UP000824120">
    <property type="component" value="Chromosome 6"/>
</dbReference>
<accession>A0A9J5YM32</accession>
<sequence>MGRQMIWGSFAFCLGLLPLHKHRYSGLFLVSSFMITVDVELFSIFVTVTNKNIKAAIYIESTRSHRKYILTIQYSLSKVTETGEAEGGRRMRRRKKEQKKKMKNNEEEYEEHCFRRRPRSG</sequence>
<dbReference type="AlphaFoldDB" id="A0A9J5YM32"/>
<organism evidence="2 3">
    <name type="scientific">Solanum commersonii</name>
    <name type="common">Commerson's wild potato</name>
    <name type="synonym">Commerson's nightshade</name>
    <dbReference type="NCBI Taxonomy" id="4109"/>
    <lineage>
        <taxon>Eukaryota</taxon>
        <taxon>Viridiplantae</taxon>
        <taxon>Streptophyta</taxon>
        <taxon>Embryophyta</taxon>
        <taxon>Tracheophyta</taxon>
        <taxon>Spermatophyta</taxon>
        <taxon>Magnoliopsida</taxon>
        <taxon>eudicotyledons</taxon>
        <taxon>Gunneridae</taxon>
        <taxon>Pentapetalae</taxon>
        <taxon>asterids</taxon>
        <taxon>lamiids</taxon>
        <taxon>Solanales</taxon>
        <taxon>Solanaceae</taxon>
        <taxon>Solanoideae</taxon>
        <taxon>Solaneae</taxon>
        <taxon>Solanum</taxon>
    </lineage>
</organism>
<evidence type="ECO:0000313" key="2">
    <source>
        <dbReference type="EMBL" id="KAG5599990.1"/>
    </source>
</evidence>
<reference evidence="2 3" key="1">
    <citation type="submission" date="2020-09" db="EMBL/GenBank/DDBJ databases">
        <title>De no assembly of potato wild relative species, Solanum commersonii.</title>
        <authorList>
            <person name="Cho K."/>
        </authorList>
    </citation>
    <scope>NUCLEOTIDE SEQUENCE [LARGE SCALE GENOMIC DNA]</scope>
    <source>
        <strain evidence="2">LZ3.2</strain>
        <tissue evidence="2">Leaf</tissue>
    </source>
</reference>
<feature type="compositionally biased region" description="Basic residues" evidence="1">
    <location>
        <begin position="90"/>
        <end position="102"/>
    </location>
</feature>
<protein>
    <submittedName>
        <fullName evidence="2">Uncharacterized protein</fullName>
    </submittedName>
</protein>
<name>A0A9J5YM32_SOLCO</name>
<dbReference type="EMBL" id="JACXVP010000006">
    <property type="protein sequence ID" value="KAG5599990.1"/>
    <property type="molecule type" value="Genomic_DNA"/>
</dbReference>
<gene>
    <name evidence="2" type="ORF">H5410_031360</name>
</gene>
<keyword evidence="3" id="KW-1185">Reference proteome</keyword>
<proteinExistence type="predicted"/>